<organism evidence="2">
    <name type="scientific">freshwater metagenome</name>
    <dbReference type="NCBI Taxonomy" id="449393"/>
    <lineage>
        <taxon>unclassified sequences</taxon>
        <taxon>metagenomes</taxon>
        <taxon>ecological metagenomes</taxon>
    </lineage>
</organism>
<evidence type="ECO:0000259" key="1">
    <source>
        <dbReference type="Pfam" id="PF18480"/>
    </source>
</evidence>
<dbReference type="Pfam" id="PF18480">
    <property type="entry name" value="DUF5615"/>
    <property type="match status" value="1"/>
</dbReference>
<gene>
    <name evidence="2" type="ORF">UFOPK3139_02452</name>
    <name evidence="3" type="ORF">UFOPK3543_02677</name>
</gene>
<evidence type="ECO:0000313" key="2">
    <source>
        <dbReference type="EMBL" id="CAB4835412.1"/>
    </source>
</evidence>
<dbReference type="EMBL" id="CAFBMH010000144">
    <property type="protein sequence ID" value="CAB4931378.1"/>
    <property type="molecule type" value="Genomic_DNA"/>
</dbReference>
<evidence type="ECO:0000313" key="3">
    <source>
        <dbReference type="EMBL" id="CAB4931378.1"/>
    </source>
</evidence>
<protein>
    <submittedName>
        <fullName evidence="2">Unannotated protein</fullName>
    </submittedName>
</protein>
<dbReference type="AlphaFoldDB" id="A0A6J7AQY2"/>
<name>A0A6J7AQY2_9ZZZZ</name>
<reference evidence="2" key="1">
    <citation type="submission" date="2020-05" db="EMBL/GenBank/DDBJ databases">
        <authorList>
            <person name="Chiriac C."/>
            <person name="Salcher M."/>
            <person name="Ghai R."/>
            <person name="Kavagutti S V."/>
        </authorList>
    </citation>
    <scope>NUCLEOTIDE SEQUENCE</scope>
</reference>
<sequence length="79" mass="8757">MRFLVDAQLPASVARLLRDAGHDAVHTSELADGNRTTDAELCRIADGDGRVVVSKDRDFRGWNPKVPQNSPSPLWDIRC</sequence>
<accession>A0A6J7AQY2</accession>
<dbReference type="EMBL" id="CAFABA010000125">
    <property type="protein sequence ID" value="CAB4835412.1"/>
    <property type="molecule type" value="Genomic_DNA"/>
</dbReference>
<feature type="domain" description="DUF5615" evidence="1">
    <location>
        <begin position="1"/>
        <end position="60"/>
    </location>
</feature>
<proteinExistence type="predicted"/>
<dbReference type="InterPro" id="IPR041049">
    <property type="entry name" value="DUF5615"/>
</dbReference>